<dbReference type="Gene3D" id="1.50.10.20">
    <property type="match status" value="1"/>
</dbReference>
<dbReference type="InterPro" id="IPR008930">
    <property type="entry name" value="Terpenoid_cyclase/PrenylTrfase"/>
</dbReference>
<dbReference type="GO" id="GO:0000287">
    <property type="term" value="F:magnesium ion binding"/>
    <property type="evidence" value="ECO:0007669"/>
    <property type="project" value="TreeGrafter"/>
</dbReference>
<dbReference type="GO" id="GO:0016102">
    <property type="term" value="P:diterpenoid biosynthetic process"/>
    <property type="evidence" value="ECO:0007669"/>
    <property type="project" value="TreeGrafter"/>
</dbReference>
<gene>
    <name evidence="3" type="ORF">BDW02DRAFT_602091</name>
</gene>
<dbReference type="Gene3D" id="1.50.10.160">
    <property type="match status" value="1"/>
</dbReference>
<dbReference type="EMBL" id="ML975415">
    <property type="protein sequence ID" value="KAF1829997.1"/>
    <property type="molecule type" value="Genomic_DNA"/>
</dbReference>
<evidence type="ECO:0000313" key="4">
    <source>
        <dbReference type="Proteomes" id="UP000800040"/>
    </source>
</evidence>
<feature type="region of interest" description="Disordered" evidence="2">
    <location>
        <begin position="688"/>
        <end position="723"/>
    </location>
</feature>
<organism evidence="3 4">
    <name type="scientific">Decorospora gaudefroyi</name>
    <dbReference type="NCBI Taxonomy" id="184978"/>
    <lineage>
        <taxon>Eukaryota</taxon>
        <taxon>Fungi</taxon>
        <taxon>Dikarya</taxon>
        <taxon>Ascomycota</taxon>
        <taxon>Pezizomycotina</taxon>
        <taxon>Dothideomycetes</taxon>
        <taxon>Pleosporomycetidae</taxon>
        <taxon>Pleosporales</taxon>
        <taxon>Pleosporineae</taxon>
        <taxon>Pleosporaceae</taxon>
        <taxon>Decorospora</taxon>
    </lineage>
</organism>
<name>A0A6A5K5E6_9PLEO</name>
<dbReference type="SUPFAM" id="SSF48239">
    <property type="entry name" value="Terpenoid cyclases/Protein prenyltransferases"/>
    <property type="match status" value="2"/>
</dbReference>
<dbReference type="AlphaFoldDB" id="A0A6A5K5E6"/>
<sequence length="949" mass="106948">MAVIDTVLEESAPLVAFLKSAVNNTQAVGEQTTVIYDTAWVSMVRKPGPSQDELLFPECFQFILDHQLPHGGWASYDAPIDGIMNTLGALLALKKNVNVSNLHLGREELLCRTSRAVQHLQHELEAWDVSTADHVGFEIVIPSILKLLAEEGIEFEFPGYTQLMTLNRAKLSKIPYSVWSKPMQTTLTHSLESFIGQVSFDELEHLLVYGSMGSSPAATSAYLIYSSKWNSDAETYLRQLVANRTRDGIFIGIPTMFPSTGFETLWVASTLLEYGFDAQRLPDLASMVGITSEFFDAQDGLASGFSNLSVPDADDTAKAILVRNLLGVPTTPEKLIARFEGSDHFLTYGMERHPSLTTNCNVLSAMLESPEPAQWIDQIEKCARFLIASWTRPDMPFTDKWNISELYPTMLVSEALIRLVKLWDDGMLSNLADDLIERDLPLVLFQLIMRILQKQQTNGSWGHKPSLEMTAYAIIALTNLGSLPFFGHFSIHVKAAVERGRIYIQLAERIPDNEYIWIAKTMYSPILISKAYILSAMAAKYPKYTLSHSFTELVSLPRKGIEQYVRLYSGLPCLIDAPLWRIQGSVIEGYLHMRKLQQVRIDMFGRPNMKKDDYFEFIAMTFACANNLRGAFLKASVIFEMMVMVLRVYQVDEYVEHVIGGQSGAHVEESKKIVDRIFQRTHSGHNCPSFKNSTSSNKHTNGYVKPTKDHVSDVDGEVKPTSRDMDVSNNIHHDLSAFVCSILCNPFVRAAKESDRDLLAYELHQCLLAHVTQIEDSKQFLGGETLQRLVPKGSFYNWVRTTAASHSCAPLSLAFLRCLSAKLKRRSTSPLEQYLVQDLWTHFSTKARMENDRASLRRDRKEKNLNSLDFPEFGNDTKALGIASDKQQKAALSSIVEYERRCIEYGLGTLEKVTAAESERPDLEALKFYGFLCDIYSDVYAMKDISCER</sequence>
<evidence type="ECO:0000313" key="3">
    <source>
        <dbReference type="EMBL" id="KAF1829997.1"/>
    </source>
</evidence>
<feature type="compositionally biased region" description="Polar residues" evidence="2">
    <location>
        <begin position="688"/>
        <end position="700"/>
    </location>
</feature>
<dbReference type="GO" id="GO:0010333">
    <property type="term" value="F:terpene synthase activity"/>
    <property type="evidence" value="ECO:0007669"/>
    <property type="project" value="InterPro"/>
</dbReference>
<accession>A0A6A5K5E6</accession>
<dbReference type="InterPro" id="IPR050148">
    <property type="entry name" value="Terpene_synthase-like"/>
</dbReference>
<evidence type="ECO:0000256" key="2">
    <source>
        <dbReference type="SAM" id="MobiDB-lite"/>
    </source>
</evidence>
<dbReference type="PANTHER" id="PTHR31739:SF25">
    <property type="entry name" value="(E,E)-GERANYLLINALOOL SYNTHASE"/>
    <property type="match status" value="1"/>
</dbReference>
<dbReference type="Proteomes" id="UP000800040">
    <property type="component" value="Unassembled WGS sequence"/>
</dbReference>
<comment type="similarity">
    <text evidence="1">Belongs to the terpene synthase family.</text>
</comment>
<dbReference type="OrthoDB" id="2343925at2759"/>
<feature type="compositionally biased region" description="Basic and acidic residues" evidence="2">
    <location>
        <begin position="706"/>
        <end position="723"/>
    </location>
</feature>
<keyword evidence="4" id="KW-1185">Reference proteome</keyword>
<proteinExistence type="inferred from homology"/>
<reference evidence="3" key="1">
    <citation type="submission" date="2020-01" db="EMBL/GenBank/DDBJ databases">
        <authorList>
            <consortium name="DOE Joint Genome Institute"/>
            <person name="Haridas S."/>
            <person name="Albert R."/>
            <person name="Binder M."/>
            <person name="Bloem J."/>
            <person name="Labutti K."/>
            <person name="Salamov A."/>
            <person name="Andreopoulos B."/>
            <person name="Baker S.E."/>
            <person name="Barry K."/>
            <person name="Bills G."/>
            <person name="Bluhm B.H."/>
            <person name="Cannon C."/>
            <person name="Castanera R."/>
            <person name="Culley D.E."/>
            <person name="Daum C."/>
            <person name="Ezra D."/>
            <person name="Gonzalez J.B."/>
            <person name="Henrissat B."/>
            <person name="Kuo A."/>
            <person name="Liang C."/>
            <person name="Lipzen A."/>
            <person name="Lutzoni F."/>
            <person name="Magnuson J."/>
            <person name="Mondo S."/>
            <person name="Nolan M."/>
            <person name="Ohm R."/>
            <person name="Pangilinan J."/>
            <person name="Park H.-J."/>
            <person name="Ramirez L."/>
            <person name="Alfaro M."/>
            <person name="Sun H."/>
            <person name="Tritt A."/>
            <person name="Yoshinaga Y."/>
            <person name="Zwiers L.-H."/>
            <person name="Turgeon B.G."/>
            <person name="Goodwin S.B."/>
            <person name="Spatafora J.W."/>
            <person name="Crous P.W."/>
            <person name="Grigoriev I.V."/>
        </authorList>
    </citation>
    <scope>NUCLEOTIDE SEQUENCE</scope>
    <source>
        <strain evidence="3">P77</strain>
    </source>
</reference>
<evidence type="ECO:0000256" key="1">
    <source>
        <dbReference type="ARBA" id="ARBA00006333"/>
    </source>
</evidence>
<protein>
    <submittedName>
        <fullName evidence="3">Ent-kaurene synthase</fullName>
    </submittedName>
</protein>
<dbReference type="PANTHER" id="PTHR31739">
    <property type="entry name" value="ENT-COPALYL DIPHOSPHATE SYNTHASE, CHLOROPLASTIC"/>
    <property type="match status" value="1"/>
</dbReference>